<evidence type="ECO:0000259" key="1">
    <source>
        <dbReference type="PROSITE" id="PS50943"/>
    </source>
</evidence>
<dbReference type="EMBL" id="FYDG01000040">
    <property type="protein sequence ID" value="SNB84879.1"/>
    <property type="molecule type" value="Genomic_DNA"/>
</dbReference>
<dbReference type="InterPro" id="IPR001387">
    <property type="entry name" value="Cro/C1-type_HTH"/>
</dbReference>
<dbReference type="Gene3D" id="2.10.109.10">
    <property type="entry name" value="Umud Fragment, subunit A"/>
    <property type="match status" value="1"/>
</dbReference>
<dbReference type="PROSITE" id="PS50943">
    <property type="entry name" value="HTH_CROC1"/>
    <property type="match status" value="1"/>
</dbReference>
<dbReference type="SUPFAM" id="SSF51306">
    <property type="entry name" value="LexA/Signal peptidase"/>
    <property type="match status" value="1"/>
</dbReference>
<protein>
    <submittedName>
        <fullName evidence="2">SOS-response transcriptional repressor LexA (RecA-mediated autopeptidase)</fullName>
    </submittedName>
</protein>
<name>A0A212SGJ8_RHOAC</name>
<gene>
    <name evidence="2" type="ORF">SAMN06265338_14016</name>
</gene>
<dbReference type="OrthoDB" id="528805at2"/>
<reference evidence="3" key="1">
    <citation type="submission" date="2017-06" db="EMBL/GenBank/DDBJ databases">
        <authorList>
            <person name="Varghese N."/>
            <person name="Submissions S."/>
        </authorList>
    </citation>
    <scope>NUCLEOTIDE SEQUENCE [LARGE SCALE GENOMIC DNA]</scope>
    <source>
        <strain evidence="3">DSM 137</strain>
    </source>
</reference>
<dbReference type="Pfam" id="PF00717">
    <property type="entry name" value="Peptidase_S24"/>
    <property type="match status" value="1"/>
</dbReference>
<keyword evidence="3" id="KW-1185">Reference proteome</keyword>
<accession>A0A212SGJ8</accession>
<dbReference type="InterPro" id="IPR036286">
    <property type="entry name" value="LexA/Signal_pep-like_sf"/>
</dbReference>
<organism evidence="2 3">
    <name type="scientific">Rhodoblastus acidophilus</name>
    <name type="common">Rhodopseudomonas acidophila</name>
    <dbReference type="NCBI Taxonomy" id="1074"/>
    <lineage>
        <taxon>Bacteria</taxon>
        <taxon>Pseudomonadati</taxon>
        <taxon>Pseudomonadota</taxon>
        <taxon>Alphaproteobacteria</taxon>
        <taxon>Hyphomicrobiales</taxon>
        <taxon>Rhodoblastaceae</taxon>
        <taxon>Rhodoblastus</taxon>
    </lineage>
</organism>
<dbReference type="Proteomes" id="UP000198418">
    <property type="component" value="Unassembled WGS sequence"/>
</dbReference>
<evidence type="ECO:0000313" key="3">
    <source>
        <dbReference type="Proteomes" id="UP000198418"/>
    </source>
</evidence>
<feature type="domain" description="HTH cro/C1-type" evidence="1">
    <location>
        <begin position="22"/>
        <end position="60"/>
    </location>
</feature>
<evidence type="ECO:0000313" key="2">
    <source>
        <dbReference type="EMBL" id="SNB84879.1"/>
    </source>
</evidence>
<dbReference type="RefSeq" id="WP_141098567.1">
    <property type="nucleotide sequence ID" value="NZ_FYDG01000040.1"/>
</dbReference>
<proteinExistence type="predicted"/>
<dbReference type="AlphaFoldDB" id="A0A212SGJ8"/>
<dbReference type="InterPro" id="IPR015927">
    <property type="entry name" value="Peptidase_S24_S26A/B/C"/>
</dbReference>
<sequence>MAARLLAEVDQDGRSPAAISVAAGLNAGMIRDIVRRPHQSPTLATIEKLASELKTSPEWLAYGVRPQPHREVPLLGEVAAGVWRTVDATFCATTAPVSIPPLPEYPIDAQFDLLVRGTSLNRIARDGDLLRCVSTTKADIAARTNDIVVVERYRKQEGEVETTAKRFKRADGRYELWPASDDPKWNGPIVVEQNRDDKNEAVLINAIVVFVFRSPMVL</sequence>